<sequence length="740" mass="84627">MEEDQQNQNRNEKPRYYATDFNEIKENLSDEEKLLFERYKQMLSGIIPADDAPSLKDLLNHLKDISQKTMKLMAGGKLDIQVTCPKCGKRHCFIKVDNGLTHCWSCNWSGYLEEMKSLLGKGSGKVNGNYYANAQKKQQDEHKAKDYVPMLPDDFLEIDAETRSWLYPIYPFKTQEEQQQFIDHFHPADLLSRHPKARPLTSATELASLQSMVQRYIQAMKLSPDIIIQEGVMCAWMKQTADDTKSEDPKGVEMVPAIAYCNYLDGKIINVKFRSVQQHPVTGEWSKLFCQVSPTKPCAPYGIDSINLLRPDAQPIRQLIITEGEKDRLTLMTCGFPYVLSIANGASTNIEESHEAFDEWIQQAGEIIICGDTDRPGRRLVKLLIEQYQTRAKVTTLPQGKKDISEVYEAFGSREVQRIIAEAQGISDADIYDLSEHKEDILDIMMGNYDRGYEVGMGGLTDGIFHPTSEGGLIILTGRPNSGKTDFLNCLMAHLMYHNQKRVAFFSFEKPIKGKHVREIARIALGVRNTEDMDGAESPEEARLENQRVLDYLSEHMVDFDTKTRLPDSNYIIGMMEAMMNRKKQKIDYLVIDPYVFINMTEGGSRATETEKVRLMLTKLQAWSRTRHIWTVVVAHPRIQYKDGHEAFPPLDIYSVAGSAQWANLADFLLTVNRISKPEEGKMFTIVEMLKVRDQEFCHPGKVYYVRQPCGRYDERESENDCIAEAMQGKVLAKDDEPWR</sequence>
<accession>A0A6G1VND0</accession>
<dbReference type="InterPro" id="IPR007694">
    <property type="entry name" value="DNA_helicase_DnaB-like_C"/>
</dbReference>
<dbReference type="Gene3D" id="3.40.50.300">
    <property type="entry name" value="P-loop containing nucleotide triphosphate hydrolases"/>
    <property type="match status" value="1"/>
</dbReference>
<dbReference type="PROSITE" id="PS51199">
    <property type="entry name" value="SF4_HELICASE"/>
    <property type="match status" value="1"/>
</dbReference>
<gene>
    <name evidence="2" type="ORF">F7D25_06970</name>
</gene>
<dbReference type="Proteomes" id="UP000477980">
    <property type="component" value="Unassembled WGS sequence"/>
</dbReference>
<evidence type="ECO:0000313" key="2">
    <source>
        <dbReference type="EMBL" id="MQP14151.1"/>
    </source>
</evidence>
<evidence type="ECO:0000313" key="3">
    <source>
        <dbReference type="Proteomes" id="UP000477980"/>
    </source>
</evidence>
<dbReference type="GO" id="GO:0006260">
    <property type="term" value="P:DNA replication"/>
    <property type="evidence" value="ECO:0007669"/>
    <property type="project" value="InterPro"/>
</dbReference>
<dbReference type="GO" id="GO:0043139">
    <property type="term" value="F:5'-3' DNA helicase activity"/>
    <property type="evidence" value="ECO:0007669"/>
    <property type="project" value="InterPro"/>
</dbReference>
<dbReference type="OrthoDB" id="1038270at2"/>
<dbReference type="SUPFAM" id="SSF56731">
    <property type="entry name" value="DNA primase core"/>
    <property type="match status" value="1"/>
</dbReference>
<dbReference type="PANTHER" id="PTHR12873:SF0">
    <property type="entry name" value="TWINKLE MTDNA HELICASE"/>
    <property type="match status" value="1"/>
</dbReference>
<dbReference type="EMBL" id="VZAH01000077">
    <property type="protein sequence ID" value="MQP14151.1"/>
    <property type="molecule type" value="Genomic_DNA"/>
</dbReference>
<dbReference type="Pfam" id="PF13155">
    <property type="entry name" value="Toprim_2"/>
    <property type="match status" value="1"/>
</dbReference>
<dbReference type="Pfam" id="PF03796">
    <property type="entry name" value="DnaB_C"/>
    <property type="match status" value="1"/>
</dbReference>
<reference evidence="2 3" key="1">
    <citation type="submission" date="2019-09" db="EMBL/GenBank/DDBJ databases">
        <title>Distinct polysaccharide growth profiles of human intestinal Prevotella copri isolates.</title>
        <authorList>
            <person name="Fehlner-Peach H."/>
            <person name="Magnabosco C."/>
            <person name="Raghavan V."/>
            <person name="Scher J.U."/>
            <person name="Tett A."/>
            <person name="Cox L.M."/>
            <person name="Gottsegen C."/>
            <person name="Watters A."/>
            <person name="Wiltshire- Gordon J.D."/>
            <person name="Segata N."/>
            <person name="Bonneau R."/>
            <person name="Littman D.R."/>
        </authorList>
    </citation>
    <scope>NUCLEOTIDE SEQUENCE [LARGE SCALE GENOMIC DNA]</scope>
    <source>
        <strain evidence="3">iAA917</strain>
    </source>
</reference>
<dbReference type="GO" id="GO:0003697">
    <property type="term" value="F:single-stranded DNA binding"/>
    <property type="evidence" value="ECO:0007669"/>
    <property type="project" value="InterPro"/>
</dbReference>
<dbReference type="InterPro" id="IPR027032">
    <property type="entry name" value="Twinkle-like"/>
</dbReference>
<dbReference type="GO" id="GO:0005524">
    <property type="term" value="F:ATP binding"/>
    <property type="evidence" value="ECO:0007669"/>
    <property type="project" value="InterPro"/>
</dbReference>
<evidence type="ECO:0000259" key="1">
    <source>
        <dbReference type="PROSITE" id="PS51199"/>
    </source>
</evidence>
<dbReference type="CDD" id="cd01029">
    <property type="entry name" value="TOPRIM_primases"/>
    <property type="match status" value="1"/>
</dbReference>
<organism evidence="2 3">
    <name type="scientific">Segatella copri</name>
    <dbReference type="NCBI Taxonomy" id="165179"/>
    <lineage>
        <taxon>Bacteria</taxon>
        <taxon>Pseudomonadati</taxon>
        <taxon>Bacteroidota</taxon>
        <taxon>Bacteroidia</taxon>
        <taxon>Bacteroidales</taxon>
        <taxon>Prevotellaceae</taxon>
        <taxon>Segatella</taxon>
    </lineage>
</organism>
<dbReference type="Gene3D" id="3.40.1360.10">
    <property type="match status" value="1"/>
</dbReference>
<feature type="domain" description="SF4 helicase" evidence="1">
    <location>
        <begin position="446"/>
        <end position="721"/>
    </location>
</feature>
<dbReference type="InterPro" id="IPR034154">
    <property type="entry name" value="TOPRIM_DnaG/twinkle"/>
</dbReference>
<comment type="caution">
    <text evidence="2">The sequence shown here is derived from an EMBL/GenBank/DDBJ whole genome shotgun (WGS) entry which is preliminary data.</text>
</comment>
<dbReference type="SUPFAM" id="SSF52540">
    <property type="entry name" value="P-loop containing nucleoside triphosphate hydrolases"/>
    <property type="match status" value="1"/>
</dbReference>
<proteinExistence type="predicted"/>
<dbReference type="RefSeq" id="WP_153091521.1">
    <property type="nucleotide sequence ID" value="NZ_VZAH01000077.1"/>
</dbReference>
<dbReference type="AlphaFoldDB" id="A0A6G1VND0"/>
<name>A0A6G1VND0_9BACT</name>
<protein>
    <submittedName>
        <fullName evidence="2">Toprim domain-containing protein</fullName>
    </submittedName>
</protein>
<dbReference type="InterPro" id="IPR027417">
    <property type="entry name" value="P-loop_NTPase"/>
</dbReference>
<dbReference type="PANTHER" id="PTHR12873">
    <property type="entry name" value="T7-LIKE MITOCHONDRIAL DNA HELICASE"/>
    <property type="match status" value="1"/>
</dbReference>